<reference evidence="2 3" key="1">
    <citation type="submission" date="2019-09" db="EMBL/GenBank/DDBJ databases">
        <authorList>
            <person name="Mazhar S."/>
            <person name="Altermann E."/>
            <person name="Hill C."/>
            <person name="Mcauliffe O."/>
        </authorList>
    </citation>
    <scope>NUCLEOTIDE SEQUENCE [LARGE SCALE GENOMIC DNA]</scope>
    <source>
        <strain evidence="2 3">ATCC 51831</strain>
    </source>
</reference>
<protein>
    <submittedName>
        <fullName evidence="2">DUF805 domain-containing protein</fullName>
    </submittedName>
</protein>
<proteinExistence type="predicted"/>
<evidence type="ECO:0000256" key="1">
    <source>
        <dbReference type="SAM" id="Phobius"/>
    </source>
</evidence>
<dbReference type="PROSITE" id="PS51257">
    <property type="entry name" value="PROKAR_LIPOPROTEIN"/>
    <property type="match status" value="1"/>
</dbReference>
<keyword evidence="1" id="KW-0812">Transmembrane</keyword>
<gene>
    <name evidence="2" type="ORF">ERX35_000165</name>
</gene>
<dbReference type="InterPro" id="IPR008523">
    <property type="entry name" value="DUF805"/>
</dbReference>
<sequence length="157" mass="17890">MKDSFYDFWLHAFSGKGKDSRFEYWFPALSSIAACFLITYLLVKVNSFYNNGEGLSIELLFIFIPLYIIVFAAVANSALRRFRDVGLTDKNIMLITLIFNSAFLLFIIYGAFTELHDNKIGELLFNIEGTAVSLAVITSTIILMLPTDFMLKKKDRV</sequence>
<keyword evidence="3" id="KW-1185">Reference proteome</keyword>
<keyword evidence="1" id="KW-0472">Membrane</keyword>
<evidence type="ECO:0000313" key="3">
    <source>
        <dbReference type="Proteomes" id="UP000295735"/>
    </source>
</evidence>
<dbReference type="Proteomes" id="UP000295735">
    <property type="component" value="Unassembled WGS sequence"/>
</dbReference>
<feature type="transmembrane region" description="Helical" evidence="1">
    <location>
        <begin position="132"/>
        <end position="151"/>
    </location>
</feature>
<accession>A0ABQ6RAU0</accession>
<feature type="transmembrane region" description="Helical" evidence="1">
    <location>
        <begin position="55"/>
        <end position="79"/>
    </location>
</feature>
<feature type="transmembrane region" description="Helical" evidence="1">
    <location>
        <begin position="91"/>
        <end position="112"/>
    </location>
</feature>
<keyword evidence="1" id="KW-1133">Transmembrane helix</keyword>
<dbReference type="RefSeq" id="WP_149457884.1">
    <property type="nucleotide sequence ID" value="NZ_SCWC02000001.1"/>
</dbReference>
<evidence type="ECO:0000313" key="2">
    <source>
        <dbReference type="EMBL" id="KAA1042332.1"/>
    </source>
</evidence>
<comment type="caution">
    <text evidence="2">The sequence shown here is derived from an EMBL/GenBank/DDBJ whole genome shotgun (WGS) entry which is preliminary data.</text>
</comment>
<organism evidence="2 3">
    <name type="scientific">Macrococcus equipercicus</name>
    <dbReference type="NCBI Taxonomy" id="69967"/>
    <lineage>
        <taxon>Bacteria</taxon>
        <taxon>Bacillati</taxon>
        <taxon>Bacillota</taxon>
        <taxon>Bacilli</taxon>
        <taxon>Bacillales</taxon>
        <taxon>Staphylococcaceae</taxon>
        <taxon>Macrococcus</taxon>
    </lineage>
</organism>
<feature type="transmembrane region" description="Helical" evidence="1">
    <location>
        <begin position="24"/>
        <end position="43"/>
    </location>
</feature>
<dbReference type="EMBL" id="SCWC02000001">
    <property type="protein sequence ID" value="KAA1042332.1"/>
    <property type="molecule type" value="Genomic_DNA"/>
</dbReference>
<dbReference type="Pfam" id="PF05656">
    <property type="entry name" value="DUF805"/>
    <property type="match status" value="1"/>
</dbReference>
<name>A0ABQ6RAU0_9STAP</name>